<dbReference type="RefSeq" id="WP_285066377.1">
    <property type="nucleotide sequence ID" value="NZ_JASOOE010000018.1"/>
</dbReference>
<dbReference type="EMBL" id="JASOOE010000018">
    <property type="protein sequence ID" value="MDK7187955.1"/>
    <property type="molecule type" value="Genomic_DNA"/>
</dbReference>
<evidence type="ECO:0000313" key="2">
    <source>
        <dbReference type="Proteomes" id="UP001229251"/>
    </source>
</evidence>
<keyword evidence="1" id="KW-0067">ATP-binding</keyword>
<evidence type="ECO:0000313" key="1">
    <source>
        <dbReference type="EMBL" id="MDK7187955.1"/>
    </source>
</evidence>
<protein>
    <submittedName>
        <fullName evidence="1">ATP-binding protein</fullName>
    </submittedName>
</protein>
<gene>
    <name evidence="1" type="ORF">QP433_08165</name>
</gene>
<proteinExistence type="predicted"/>
<dbReference type="SUPFAM" id="SSF52540">
    <property type="entry name" value="P-loop containing nucleoside triphosphate hydrolases"/>
    <property type="match status" value="1"/>
</dbReference>
<dbReference type="GO" id="GO:0005524">
    <property type="term" value="F:ATP binding"/>
    <property type="evidence" value="ECO:0007669"/>
    <property type="project" value="UniProtKB-KW"/>
</dbReference>
<comment type="caution">
    <text evidence="1">The sequence shown here is derived from an EMBL/GenBank/DDBJ whole genome shotgun (WGS) entry which is preliminary data.</text>
</comment>
<dbReference type="AlphaFoldDB" id="A0AAJ1V2W3"/>
<dbReference type="Pfam" id="PF13479">
    <property type="entry name" value="AAA_24"/>
    <property type="match status" value="1"/>
</dbReference>
<dbReference type="Proteomes" id="UP001229251">
    <property type="component" value="Unassembled WGS sequence"/>
</dbReference>
<sequence>MIKIGNTISRKHGQKVVIYGTEGIGKTSLASQFPDPLFIDTEGSTKNYTVNRIEEGRSPSSWTELKNWVGYVKQNPTVCKTLVIDTIDWAERLCNEHVCAEHNKDGIEDFGYGQGYTYASEELGKFLNLLSDVTELGIHVVLTAHAQIRSLTLPDEIGTYDHYELKLGQKTSSRTASIVKEWADMVLFINYKTFIVTDDKSKKGKAQGGQRVMYTTHRPSWDAKNRHGLQDELPLSFEPIAHIFNDVQSGPENEVQTQEQTHVDQPIEQQLEEVQPVQGDMNNQENTQFVEADYSGLPQNLVDLMKASGVTKEEIQQACGPAGLGGKGYFPQGMKVEDYPPEFIDSVLVAAWQQVFQLIEENRKLPF</sequence>
<keyword evidence="1" id="KW-0547">Nucleotide-binding</keyword>
<organism evidence="1 2">
    <name type="scientific">Facklamia hominis</name>
    <dbReference type="NCBI Taxonomy" id="178214"/>
    <lineage>
        <taxon>Bacteria</taxon>
        <taxon>Bacillati</taxon>
        <taxon>Bacillota</taxon>
        <taxon>Bacilli</taxon>
        <taxon>Lactobacillales</taxon>
        <taxon>Aerococcaceae</taxon>
        <taxon>Facklamia</taxon>
    </lineage>
</organism>
<reference evidence="1" key="1">
    <citation type="submission" date="2023-05" db="EMBL/GenBank/DDBJ databases">
        <title>Cataloging the Phylogenetic Diversity of Human Bladder Bacteria.</title>
        <authorList>
            <person name="Du J."/>
        </authorList>
    </citation>
    <scope>NUCLEOTIDE SEQUENCE</scope>
    <source>
        <strain evidence="1">UMB1231</strain>
    </source>
</reference>
<dbReference type="InterPro" id="IPR027417">
    <property type="entry name" value="P-loop_NTPase"/>
</dbReference>
<name>A0AAJ1V2W3_9LACT</name>
<accession>A0AAJ1V2W3</accession>